<evidence type="ECO:0000256" key="2">
    <source>
        <dbReference type="ARBA" id="ARBA00022771"/>
    </source>
</evidence>
<accession>A0A401H3V5</accession>
<evidence type="ECO:0000313" key="7">
    <source>
        <dbReference type="EMBL" id="GBE89126.1"/>
    </source>
</evidence>
<sequence length="706" mass="78647">MGKKTQKNKPKAHSSRADRRPLKSTGADGADNAILEGIDNAQTWSITADFICEYFQLPDLTTRSGLKEIHAKFGTIQTKLDHAFLANKDNVKVTGGIVSVWAKMSADAILRTKLFKAGFLTRLKPLLDDSYTRHLALQALCNVTHHGGSEARREIAQLTPRLSELMREHSDDAKLLELATVTIAHAVGAVISVEESPTAKEFRELKIHNVLQDTIENIRKPIASNYMIDHALGLLSGATQHCYKDCKAIPSLMTFLVACLRSDDLTIRCNAIGALIRLNDAGSEPDIRYYDPQKMIAAVSRRFPQNLGDIMMQYGLDKCDTTIILRTTADFQKAMMKCAQDRDLYALGKTLSQLIVRTEFSVAEGMFQAFNERTGQYEAMDIGLPFEMWTDALPICANALREKGSPSDLDMADIVDLKYLIIKQRIPDVVMLGNKAIERNPNLAYAYYAIGLGGDSKHSLRSVKKGLKCKNITPFVRNYMLWRAVDHAGNLAVSFLMEAKAGGKDYSEGVAFLMSALEDAKTFIAEAPPDSRNMQIILNWYIILTIALQGPEISTNLAELDLARKKLETADQFGKFLGNPPKRTQMRLTQEMIFDLYPKAVEEWKDVIARFDTGGSEDKSISAEKAEDDLAAWLDDLKVDDDSPQPERCSHPKINTNSVALYRCSWCSNPSAVLRKCGGCSKTRYCDQGCQKSHWSEHKRVCKAPA</sequence>
<dbReference type="Pfam" id="PF01753">
    <property type="entry name" value="zf-MYND"/>
    <property type="match status" value="1"/>
</dbReference>
<organism evidence="7 8">
    <name type="scientific">Sparassis crispa</name>
    <dbReference type="NCBI Taxonomy" id="139825"/>
    <lineage>
        <taxon>Eukaryota</taxon>
        <taxon>Fungi</taxon>
        <taxon>Dikarya</taxon>
        <taxon>Basidiomycota</taxon>
        <taxon>Agaricomycotina</taxon>
        <taxon>Agaricomycetes</taxon>
        <taxon>Polyporales</taxon>
        <taxon>Sparassidaceae</taxon>
        <taxon>Sparassis</taxon>
    </lineage>
</organism>
<evidence type="ECO:0000313" key="8">
    <source>
        <dbReference type="Proteomes" id="UP000287166"/>
    </source>
</evidence>
<evidence type="ECO:0000256" key="3">
    <source>
        <dbReference type="ARBA" id="ARBA00022833"/>
    </source>
</evidence>
<dbReference type="Proteomes" id="UP000287166">
    <property type="component" value="Unassembled WGS sequence"/>
</dbReference>
<dbReference type="InterPro" id="IPR011989">
    <property type="entry name" value="ARM-like"/>
</dbReference>
<feature type="region of interest" description="Disordered" evidence="5">
    <location>
        <begin position="1"/>
        <end position="28"/>
    </location>
</feature>
<dbReference type="InterPro" id="IPR002893">
    <property type="entry name" value="Znf_MYND"/>
</dbReference>
<reference evidence="7 8" key="1">
    <citation type="journal article" date="2018" name="Sci. Rep.">
        <title>Genome sequence of the cauliflower mushroom Sparassis crispa (Hanabiratake) and its association with beneficial usage.</title>
        <authorList>
            <person name="Kiyama R."/>
            <person name="Furutani Y."/>
            <person name="Kawaguchi K."/>
            <person name="Nakanishi T."/>
        </authorList>
    </citation>
    <scope>NUCLEOTIDE SEQUENCE [LARGE SCALE GENOMIC DNA]</scope>
</reference>
<dbReference type="Gene3D" id="6.10.140.2220">
    <property type="match status" value="1"/>
</dbReference>
<feature type="compositionally biased region" description="Basic residues" evidence="5">
    <location>
        <begin position="1"/>
        <end position="14"/>
    </location>
</feature>
<keyword evidence="2 4" id="KW-0863">Zinc-finger</keyword>
<protein>
    <recommendedName>
        <fullName evidence="6">MYND-type domain-containing protein</fullName>
    </recommendedName>
</protein>
<keyword evidence="8" id="KW-1185">Reference proteome</keyword>
<dbReference type="GO" id="GO:0008270">
    <property type="term" value="F:zinc ion binding"/>
    <property type="evidence" value="ECO:0007669"/>
    <property type="project" value="UniProtKB-KW"/>
</dbReference>
<dbReference type="SUPFAM" id="SSF48371">
    <property type="entry name" value="ARM repeat"/>
    <property type="match status" value="1"/>
</dbReference>
<evidence type="ECO:0000256" key="4">
    <source>
        <dbReference type="PROSITE-ProRule" id="PRU00134"/>
    </source>
</evidence>
<dbReference type="Gene3D" id="1.25.10.10">
    <property type="entry name" value="Leucine-rich Repeat Variant"/>
    <property type="match status" value="1"/>
</dbReference>
<evidence type="ECO:0000256" key="1">
    <source>
        <dbReference type="ARBA" id="ARBA00022723"/>
    </source>
</evidence>
<dbReference type="InParanoid" id="A0A401H3V5"/>
<dbReference type="OrthoDB" id="341421at2759"/>
<keyword evidence="1" id="KW-0479">Metal-binding</keyword>
<dbReference type="EMBL" id="BFAD01000015">
    <property type="protein sequence ID" value="GBE89126.1"/>
    <property type="molecule type" value="Genomic_DNA"/>
</dbReference>
<name>A0A401H3V5_9APHY</name>
<evidence type="ECO:0000259" key="6">
    <source>
        <dbReference type="PROSITE" id="PS50865"/>
    </source>
</evidence>
<dbReference type="GeneID" id="38786043"/>
<dbReference type="PROSITE" id="PS01360">
    <property type="entry name" value="ZF_MYND_1"/>
    <property type="match status" value="1"/>
</dbReference>
<dbReference type="RefSeq" id="XP_027620039.1">
    <property type="nucleotide sequence ID" value="XM_027764238.1"/>
</dbReference>
<gene>
    <name evidence="7" type="ORF">SCP_1501290</name>
</gene>
<feature type="domain" description="MYND-type" evidence="6">
    <location>
        <begin position="664"/>
        <end position="702"/>
    </location>
</feature>
<dbReference type="AlphaFoldDB" id="A0A401H3V5"/>
<dbReference type="InterPro" id="IPR016024">
    <property type="entry name" value="ARM-type_fold"/>
</dbReference>
<evidence type="ECO:0000256" key="5">
    <source>
        <dbReference type="SAM" id="MobiDB-lite"/>
    </source>
</evidence>
<dbReference type="SUPFAM" id="SSF144232">
    <property type="entry name" value="HIT/MYND zinc finger-like"/>
    <property type="match status" value="1"/>
</dbReference>
<keyword evidence="3" id="KW-0862">Zinc</keyword>
<comment type="caution">
    <text evidence="7">The sequence shown here is derived from an EMBL/GenBank/DDBJ whole genome shotgun (WGS) entry which is preliminary data.</text>
</comment>
<dbReference type="PROSITE" id="PS50865">
    <property type="entry name" value="ZF_MYND_2"/>
    <property type="match status" value="1"/>
</dbReference>
<proteinExistence type="predicted"/>